<name>A0ABY7JQL4_9FIRM</name>
<dbReference type="RefSeq" id="WP_269310926.1">
    <property type="nucleotide sequence ID" value="NZ_CP114052.1"/>
</dbReference>
<gene>
    <name evidence="2" type="ORF">O0R46_06535</name>
</gene>
<evidence type="ECO:0000313" key="3">
    <source>
        <dbReference type="Proteomes" id="UP001164187"/>
    </source>
</evidence>
<evidence type="ECO:0000256" key="1">
    <source>
        <dbReference type="ARBA" id="ARBA00007189"/>
    </source>
</evidence>
<dbReference type="Pfam" id="PF10087">
    <property type="entry name" value="DUF2325"/>
    <property type="match status" value="1"/>
</dbReference>
<accession>A0ABY7JQL4</accession>
<organism evidence="2 3">
    <name type="scientific">Peptostreptococcus equinus</name>
    <dbReference type="NCBI Taxonomy" id="3003601"/>
    <lineage>
        <taxon>Bacteria</taxon>
        <taxon>Bacillati</taxon>
        <taxon>Bacillota</taxon>
        <taxon>Clostridia</taxon>
        <taxon>Peptostreptococcales</taxon>
        <taxon>Peptostreptococcaceae</taxon>
        <taxon>Peptostreptococcus</taxon>
    </lineage>
</organism>
<keyword evidence="3" id="KW-1185">Reference proteome</keyword>
<protein>
    <submittedName>
        <fullName evidence="2">DUF2325 domain-containing protein</fullName>
    </submittedName>
</protein>
<proteinExistence type="inferred from homology"/>
<evidence type="ECO:0000313" key="2">
    <source>
        <dbReference type="EMBL" id="WAW14265.1"/>
    </source>
</evidence>
<comment type="similarity">
    <text evidence="1">Belongs to the UPF0751 family.</text>
</comment>
<reference evidence="2" key="1">
    <citation type="submission" date="2022-12" db="EMBL/GenBank/DDBJ databases">
        <title>Peptostreptococcus.</title>
        <authorList>
            <person name="Lee S.H."/>
        </authorList>
    </citation>
    <scope>NUCLEOTIDE SEQUENCE</scope>
    <source>
        <strain evidence="2">CBA3647</strain>
    </source>
</reference>
<dbReference type="InterPro" id="IPR016772">
    <property type="entry name" value="UCP020408"/>
</dbReference>
<dbReference type="EMBL" id="CP114052">
    <property type="protein sequence ID" value="WAW14265.1"/>
    <property type="molecule type" value="Genomic_DNA"/>
</dbReference>
<dbReference type="Proteomes" id="UP001164187">
    <property type="component" value="Chromosome"/>
</dbReference>
<sequence>MSLLVIGGHERMERDYYKLAKNRGYKTKIYTTMSSQVKNSIGSPDAIVIFTSTVSHKLSKIVEAQAKKKSIPIIRHKNSSKVAFCECLEEVEVCLGNCEKCCKNKKCMCN</sequence>